<dbReference type="PANTHER" id="PTHR31024:SF3">
    <property type="entry name" value="C-TYPE LECTIN-RELATED"/>
    <property type="match status" value="1"/>
</dbReference>
<evidence type="ECO:0000256" key="1">
    <source>
        <dbReference type="SAM" id="MobiDB-lite"/>
    </source>
</evidence>
<feature type="region of interest" description="Disordered" evidence="1">
    <location>
        <begin position="1"/>
        <end position="27"/>
    </location>
</feature>
<sequence>MERVVEQGGRNIIEATPRRPNPQPTPTGLPVASIENTGCTCVPETVWLDVFLLIDASLSMTSDGIASATDYIVSAFNKLTIGQAERFQTRLGVIRYADTVELIADLSDYTSTADLLDLDISIMNEIGTNIEGQTR</sequence>
<name>A0A2G9UGX4_TELCI</name>
<feature type="domain" description="VWFA" evidence="2">
    <location>
        <begin position="49"/>
        <end position="135"/>
    </location>
</feature>
<evidence type="ECO:0000313" key="3">
    <source>
        <dbReference type="EMBL" id="PIO69507.1"/>
    </source>
</evidence>
<evidence type="ECO:0000313" key="4">
    <source>
        <dbReference type="Proteomes" id="UP000230423"/>
    </source>
</evidence>
<accession>A0A2G9UGX4</accession>
<keyword evidence="4" id="KW-1185">Reference proteome</keyword>
<dbReference type="Proteomes" id="UP000230423">
    <property type="component" value="Unassembled WGS sequence"/>
</dbReference>
<dbReference type="SUPFAM" id="SSF53300">
    <property type="entry name" value="vWA-like"/>
    <property type="match status" value="1"/>
</dbReference>
<dbReference type="Pfam" id="PF00092">
    <property type="entry name" value="VWA"/>
    <property type="match status" value="1"/>
</dbReference>
<dbReference type="OrthoDB" id="5869583at2759"/>
<organism evidence="3 4">
    <name type="scientific">Teladorsagia circumcincta</name>
    <name type="common">Brown stomach worm</name>
    <name type="synonym">Ostertagia circumcincta</name>
    <dbReference type="NCBI Taxonomy" id="45464"/>
    <lineage>
        <taxon>Eukaryota</taxon>
        <taxon>Metazoa</taxon>
        <taxon>Ecdysozoa</taxon>
        <taxon>Nematoda</taxon>
        <taxon>Chromadorea</taxon>
        <taxon>Rhabditida</taxon>
        <taxon>Rhabditina</taxon>
        <taxon>Rhabditomorpha</taxon>
        <taxon>Strongyloidea</taxon>
        <taxon>Trichostrongylidae</taxon>
        <taxon>Teladorsagia</taxon>
    </lineage>
</organism>
<reference evidence="3 4" key="1">
    <citation type="submission" date="2015-09" db="EMBL/GenBank/DDBJ databases">
        <title>Draft genome of the parasitic nematode Teladorsagia circumcincta isolate WARC Sus (inbred).</title>
        <authorList>
            <person name="Mitreva M."/>
        </authorList>
    </citation>
    <scope>NUCLEOTIDE SEQUENCE [LARGE SCALE GENOMIC DNA]</scope>
    <source>
        <strain evidence="3 4">S</strain>
    </source>
</reference>
<dbReference type="InterPro" id="IPR002035">
    <property type="entry name" value="VWF_A"/>
</dbReference>
<dbReference type="InterPro" id="IPR036465">
    <property type="entry name" value="vWFA_dom_sf"/>
</dbReference>
<dbReference type="PANTHER" id="PTHR31024">
    <property type="entry name" value="C-TYPE LECTIN"/>
    <property type="match status" value="1"/>
</dbReference>
<dbReference type="Gene3D" id="3.40.50.410">
    <property type="entry name" value="von Willebrand factor, type A domain"/>
    <property type="match status" value="1"/>
</dbReference>
<gene>
    <name evidence="3" type="ORF">TELCIR_08664</name>
</gene>
<proteinExistence type="predicted"/>
<evidence type="ECO:0000259" key="2">
    <source>
        <dbReference type="PROSITE" id="PS50234"/>
    </source>
</evidence>
<dbReference type="AlphaFoldDB" id="A0A2G9UGX4"/>
<dbReference type="PROSITE" id="PS50234">
    <property type="entry name" value="VWFA"/>
    <property type="match status" value="1"/>
</dbReference>
<protein>
    <recommendedName>
        <fullName evidence="2">VWFA domain-containing protein</fullName>
    </recommendedName>
</protein>
<dbReference type="EMBL" id="KZ346627">
    <property type="protein sequence ID" value="PIO69507.1"/>
    <property type="molecule type" value="Genomic_DNA"/>
</dbReference>